<dbReference type="InterPro" id="IPR017896">
    <property type="entry name" value="4Fe4S_Fe-S-bd"/>
</dbReference>
<evidence type="ECO:0000259" key="11">
    <source>
        <dbReference type="PROSITE" id="PS51379"/>
    </source>
</evidence>
<dbReference type="PRINTS" id="PR00469">
    <property type="entry name" value="PNDRDTASEII"/>
</dbReference>
<keyword evidence="9 10" id="KW-0411">Iron-sulfur</keyword>
<sequence length="1017" mass="110395">MTEKVGAVAVIGGGIGGIQASLDLADSGYKVYLIESDVSIGGVMAQLDKTFPTNDCSICILSPKMVEASRHPNIELLTFSEVKGLKGEAGHFKLKVLKKARYVDETKCTGCGLCMEKCPVKVDAEFEEGLAKRKAIYIPFPQAIPRVARIDATKCLYLTKGKCGNCAKVCGPKAVNYEDKDKEIVLDVGAVIIATGFEPYDPSHLAQYHPEHPDVITSMQFERLLNASGPTGGHVVRGSDGKPPKRIGIIQCIGSRSKNPEEGRPFCSSVCCAYATKESMIAVEHDPNLEIYIFNIDVRVFGKNFEEFYQRAQRDYGIKYIDSRPSGVNVREDGSLYVVYEDHDAGGVKTMDLDMVVLSVGLDTNPSLRELAKALGIELDEFGHVKTSTVAPVNTSREGVYVLGAASGPKDIPDTVAQASGAAAKAEALLAEARGTMVTEKELPPEKDVSGEEPRVGVFVCHCGLNIGGVVDVPAVAEYARTLPYVVYAIDNKYTCSSDTQEVIKQAIKEHNLNRVVVAACTPRTHEPLFQNTCREAGLNPFLFEFVNIREHSSWVHMKEKDKATEKAKELVRMGVAKAVKHRPLYSEHVPIVKRALVLGGGVAGMTAALDLADMGFPVVLVEKEAELGGLVRHLTELHDGSSPRDILDPMIERVMNHELITVYTESELVENEGFVGNFRGVIRTPSGDVPVEYGAAIVATGAVELKPQGLFGYGKYANVITQQELEERLASGFSAKSVAMIQCAGARVPERTYCARVCCTYAIKNAIRIKRQSPDTEVYVLYRDIRTYGMAERLYDEARDLGVVFIKYEADRPPEVEDGHVRVYDRLARREVSIPTDVVVLSTPLVAPEDAEKTSLLFKVPIDVVSGFFFEAHVKLRPVDFATAGVFLCGAAQGPKNIAESISQGSGAAARAATVLGKPHLETEAIVSKVNQDRCIGCGVCVPMCPYSAISLEDVEVETCGVVQVVRRAYINPAACTGCGTCVAACNPGAIEQMHFTNDELLNQMRAAFAFREGGE</sequence>
<dbReference type="AlphaFoldDB" id="A0A832RXX4"/>
<gene>
    <name evidence="12" type="ORF">HA299_07460</name>
</gene>
<feature type="domain" description="4Fe-4S ferredoxin-type" evidence="11">
    <location>
        <begin position="927"/>
        <end position="956"/>
    </location>
</feature>
<evidence type="ECO:0000256" key="1">
    <source>
        <dbReference type="ARBA" id="ARBA00001974"/>
    </source>
</evidence>
<evidence type="ECO:0000256" key="5">
    <source>
        <dbReference type="ARBA" id="ARBA00022723"/>
    </source>
</evidence>
<dbReference type="PANTHER" id="PTHR43498">
    <property type="entry name" value="FERREDOXIN:COB-COM HETERODISULFIDE REDUCTASE SUBUNIT A"/>
    <property type="match status" value="1"/>
</dbReference>
<dbReference type="SUPFAM" id="SSF54862">
    <property type="entry name" value="4Fe-4S ferredoxins"/>
    <property type="match status" value="1"/>
</dbReference>
<dbReference type="SUPFAM" id="SSF51905">
    <property type="entry name" value="FAD/NAD(P)-binding domain"/>
    <property type="match status" value="2"/>
</dbReference>
<protein>
    <recommendedName>
        <fullName evidence="10">CoB--CoM heterodisulfide reductase iron-sulfur subunit A</fullName>
        <ecNumber evidence="10">1.8.-.-</ecNumber>
    </recommendedName>
</protein>
<feature type="domain" description="4Fe-4S ferredoxin-type" evidence="11">
    <location>
        <begin position="968"/>
        <end position="997"/>
    </location>
</feature>
<evidence type="ECO:0000256" key="6">
    <source>
        <dbReference type="ARBA" id="ARBA00022827"/>
    </source>
</evidence>
<keyword evidence="8 10" id="KW-0408">Iron</keyword>
<keyword evidence="5 10" id="KW-0479">Metal-binding</keyword>
<reference evidence="12" key="1">
    <citation type="journal article" date="2020" name="bioRxiv">
        <title>A rank-normalized archaeal taxonomy based on genome phylogeny resolves widespread incomplete and uneven classifications.</title>
        <authorList>
            <person name="Rinke C."/>
            <person name="Chuvochina M."/>
            <person name="Mussig A.J."/>
            <person name="Chaumeil P.-A."/>
            <person name="Waite D.W."/>
            <person name="Whitman W.B."/>
            <person name="Parks D.H."/>
            <person name="Hugenholtz P."/>
        </authorList>
    </citation>
    <scope>NUCLEOTIDE SEQUENCE</scope>
    <source>
        <strain evidence="12">UBA12518</strain>
    </source>
</reference>
<evidence type="ECO:0000256" key="3">
    <source>
        <dbReference type="ARBA" id="ARBA00022485"/>
    </source>
</evidence>
<dbReference type="Gene3D" id="3.50.50.60">
    <property type="entry name" value="FAD/NAD(P)-binding domain"/>
    <property type="match status" value="2"/>
</dbReference>
<feature type="domain" description="4Fe-4S ferredoxin-type" evidence="11">
    <location>
        <begin position="146"/>
        <end position="180"/>
    </location>
</feature>
<dbReference type="GO" id="GO:0046872">
    <property type="term" value="F:metal ion binding"/>
    <property type="evidence" value="ECO:0007669"/>
    <property type="project" value="UniProtKB-KW"/>
</dbReference>
<dbReference type="Gene3D" id="3.40.50.720">
    <property type="entry name" value="NAD(P)-binding Rossmann-like Domain"/>
    <property type="match status" value="1"/>
</dbReference>
<dbReference type="Pfam" id="PF00037">
    <property type="entry name" value="Fer4"/>
    <property type="match status" value="1"/>
</dbReference>
<evidence type="ECO:0000256" key="9">
    <source>
        <dbReference type="ARBA" id="ARBA00023014"/>
    </source>
</evidence>
<proteinExistence type="inferred from homology"/>
<comment type="subunit">
    <text evidence="10">The ferredoxin:CoB-CoM heterodisulfide reductase is composed of three subunits; HdrA, HdrB and HdrC.</text>
</comment>
<dbReference type="Pfam" id="PF07992">
    <property type="entry name" value="Pyr_redox_2"/>
    <property type="match status" value="3"/>
</dbReference>
<dbReference type="InterPro" id="IPR039650">
    <property type="entry name" value="HdrA-like"/>
</dbReference>
<comment type="similarity">
    <text evidence="2 10">Belongs to the HdrA family.</text>
</comment>
<evidence type="ECO:0000256" key="4">
    <source>
        <dbReference type="ARBA" id="ARBA00022630"/>
    </source>
</evidence>
<evidence type="ECO:0000313" key="12">
    <source>
        <dbReference type="EMBL" id="HIH70421.1"/>
    </source>
</evidence>
<dbReference type="PROSITE" id="PS51379">
    <property type="entry name" value="4FE4S_FER_2"/>
    <property type="match status" value="4"/>
</dbReference>
<comment type="pathway">
    <text evidence="10">Cofactor metabolism; coenzyme M-coenzyme B heterodisulfide reduction; coenzyme B and coenzyme M from coenzyme M-coenzyme B heterodisulfide: step 1/1.</text>
</comment>
<dbReference type="InterPro" id="IPR017900">
    <property type="entry name" value="4Fe4S_Fe_S_CS"/>
</dbReference>
<evidence type="ECO:0000256" key="10">
    <source>
        <dbReference type="RuleBase" id="RU366072"/>
    </source>
</evidence>
<dbReference type="Pfam" id="PF12838">
    <property type="entry name" value="Fer4_7"/>
    <property type="match status" value="1"/>
</dbReference>
<feature type="domain" description="4Fe-4S ferredoxin-type" evidence="11">
    <location>
        <begin position="99"/>
        <end position="129"/>
    </location>
</feature>
<accession>A0A832RXX4</accession>
<evidence type="ECO:0000313" key="13">
    <source>
        <dbReference type="Proteomes" id="UP000600363"/>
    </source>
</evidence>
<dbReference type="UniPathway" id="UPA00647">
    <property type="reaction ID" value="UER00700"/>
</dbReference>
<comment type="cofactor">
    <cofactor evidence="1 10">
        <name>FAD</name>
        <dbReference type="ChEBI" id="CHEBI:57692"/>
    </cofactor>
</comment>
<keyword evidence="6 10" id="KW-0274">FAD</keyword>
<dbReference type="Gene3D" id="3.30.70.20">
    <property type="match status" value="3"/>
</dbReference>
<dbReference type="GO" id="GO:0016491">
    <property type="term" value="F:oxidoreductase activity"/>
    <property type="evidence" value="ECO:0007669"/>
    <property type="project" value="UniProtKB-UniRule"/>
</dbReference>
<dbReference type="PANTHER" id="PTHR43498:SF1">
    <property type="entry name" value="COB--COM HETERODISULFIDE REDUCTASE IRON-SULFUR SUBUNIT A"/>
    <property type="match status" value="1"/>
</dbReference>
<dbReference type="EC" id="1.8.-.-" evidence="10"/>
<dbReference type="GO" id="GO:0051539">
    <property type="term" value="F:4 iron, 4 sulfur cluster binding"/>
    <property type="evidence" value="ECO:0007669"/>
    <property type="project" value="UniProtKB-UniRule"/>
</dbReference>
<name>A0A832RXX4_9EURY</name>
<comment type="cofactor">
    <cofactor evidence="10">
        <name>[4Fe-4S] cluster</name>
        <dbReference type="ChEBI" id="CHEBI:49883"/>
    </cofactor>
</comment>
<evidence type="ECO:0000256" key="7">
    <source>
        <dbReference type="ARBA" id="ARBA00023002"/>
    </source>
</evidence>
<evidence type="ECO:0000256" key="8">
    <source>
        <dbReference type="ARBA" id="ARBA00023004"/>
    </source>
</evidence>
<organism evidence="12 13">
    <name type="scientific">Methermicoccus shengliensis</name>
    <dbReference type="NCBI Taxonomy" id="660064"/>
    <lineage>
        <taxon>Archaea</taxon>
        <taxon>Methanobacteriati</taxon>
        <taxon>Methanobacteriota</taxon>
        <taxon>Stenosarchaea group</taxon>
        <taxon>Methanomicrobia</taxon>
        <taxon>Methanosarcinales</taxon>
        <taxon>Methermicoccaceae</taxon>
        <taxon>Methermicoccus</taxon>
    </lineage>
</organism>
<keyword evidence="3 10" id="KW-0004">4Fe-4S</keyword>
<comment type="function">
    <text evidence="10">Part of a complex that catalyzes the reversible reduction of CoM-S-S-CoB to the thiol-coenzymes H-S-CoM (coenzyme M) and H-S-CoB (coenzyme B).</text>
</comment>
<comment type="caution">
    <text evidence="12">The sequence shown here is derived from an EMBL/GenBank/DDBJ whole genome shotgun (WGS) entry which is preliminary data.</text>
</comment>
<dbReference type="RefSeq" id="WP_042687686.1">
    <property type="nucleotide sequence ID" value="NZ_DUIH01000024.1"/>
</dbReference>
<dbReference type="EMBL" id="DUIH01000024">
    <property type="protein sequence ID" value="HIH70421.1"/>
    <property type="molecule type" value="Genomic_DNA"/>
</dbReference>
<dbReference type="InterPro" id="IPR036188">
    <property type="entry name" value="FAD/NAD-bd_sf"/>
</dbReference>
<dbReference type="Proteomes" id="UP000600363">
    <property type="component" value="Unassembled WGS sequence"/>
</dbReference>
<keyword evidence="4 10" id="KW-0285">Flavoprotein</keyword>
<dbReference type="InterPro" id="IPR023753">
    <property type="entry name" value="FAD/NAD-binding_dom"/>
</dbReference>
<dbReference type="PROSITE" id="PS00198">
    <property type="entry name" value="4FE4S_FER_1"/>
    <property type="match status" value="2"/>
</dbReference>
<evidence type="ECO:0000256" key="2">
    <source>
        <dbReference type="ARBA" id="ARBA00006561"/>
    </source>
</evidence>
<keyword evidence="7 10" id="KW-0560">Oxidoreductase</keyword>